<dbReference type="Proteomes" id="UP000583101">
    <property type="component" value="Unassembled WGS sequence"/>
</dbReference>
<dbReference type="EMBL" id="JACIEG010000003">
    <property type="protein sequence ID" value="MBB3969529.1"/>
    <property type="molecule type" value="Genomic_DNA"/>
</dbReference>
<evidence type="ECO:0000313" key="2">
    <source>
        <dbReference type="EMBL" id="MBB3969529.1"/>
    </source>
</evidence>
<proteinExistence type="predicted"/>
<name>A0A4Y8A7F4_9SPHI</name>
<evidence type="ECO:0000313" key="3">
    <source>
        <dbReference type="EMBL" id="TEW63626.1"/>
    </source>
</evidence>
<evidence type="ECO:0000259" key="1">
    <source>
        <dbReference type="Pfam" id="PF08878"/>
    </source>
</evidence>
<gene>
    <name evidence="3" type="ORF">E2R65_19360</name>
    <name evidence="2" type="ORF">GGR35_002132</name>
</gene>
<dbReference type="OrthoDB" id="268197at2"/>
<evidence type="ECO:0000313" key="5">
    <source>
        <dbReference type="Proteomes" id="UP000583101"/>
    </source>
</evidence>
<dbReference type="RefSeq" id="WP_134338150.1">
    <property type="nucleotide sequence ID" value="NZ_BMCZ01000011.1"/>
</dbReference>
<dbReference type="Pfam" id="PF08878">
    <property type="entry name" value="HamA"/>
    <property type="match status" value="1"/>
</dbReference>
<dbReference type="InterPro" id="IPR014976">
    <property type="entry name" value="AbpA_HamA_C"/>
</dbReference>
<reference evidence="3" key="2">
    <citation type="submission" date="2019-03" db="EMBL/GenBank/DDBJ databases">
        <authorList>
            <person name="Yan Y.-Q."/>
            <person name="Du Z.-J."/>
        </authorList>
    </citation>
    <scope>NUCLEOTIDE SEQUENCE</scope>
    <source>
        <strain evidence="3">PP-F2FG21</strain>
    </source>
</reference>
<sequence>MPWSGEHTKWFKQRTSALKTADGSDVTVLDFKPDLKDAKAMSAWAKHFRNHYVFDTEIDALRQGTSLSRTAYINQLKFPTTDPGLGPGIRSGDFGEILVADFLEYHLLHWVPRTRYGIKTIRDESSKGSDLIGFKLFDKKQSPKDILTIIEAKAQFSGKKAKPRLQDAIDGSAKDAARLGESLNAIKQRLYDKGYTDECAVVERYQDPVSKPYKTQYGAAALFCNAAYEDTAITTATGVGHPYKKDLFLVLIRADDFMDLVHHLYELAANEA</sequence>
<reference evidence="2 5" key="3">
    <citation type="submission" date="2020-08" db="EMBL/GenBank/DDBJ databases">
        <title>Genomic Encyclopedia of Type Strains, Phase IV (KMG-IV): sequencing the most valuable type-strain genomes for metagenomic binning, comparative biology and taxonomic classification.</title>
        <authorList>
            <person name="Goeker M."/>
        </authorList>
    </citation>
    <scope>NUCLEOTIDE SEQUENCE [LARGE SCALE GENOMIC DNA]</scope>
    <source>
        <strain evidence="2 5">DSM 100995</strain>
    </source>
</reference>
<dbReference type="AlphaFoldDB" id="A0A4Y8A7F4"/>
<keyword evidence="5" id="KW-1185">Reference proteome</keyword>
<dbReference type="EMBL" id="SNQG01000009">
    <property type="protein sequence ID" value="TEW63626.1"/>
    <property type="molecule type" value="Genomic_DNA"/>
</dbReference>
<reference evidence="3 4" key="1">
    <citation type="journal article" date="2016" name="Int. J. Syst. Evol. Microbiol.">
        <title>Proposal of Mucilaginibacter phyllosphaerae sp. nov. isolated from the phyllosphere of Galium album.</title>
        <authorList>
            <person name="Aydogan E.L."/>
            <person name="Busse H.J."/>
            <person name="Moser G."/>
            <person name="Muller C."/>
            <person name="Kampfer P."/>
            <person name="Glaeser S.P."/>
        </authorList>
    </citation>
    <scope>NUCLEOTIDE SEQUENCE [LARGE SCALE GENOMIC DNA]</scope>
    <source>
        <strain evidence="3 4">PP-F2FG21</strain>
    </source>
</reference>
<dbReference type="Proteomes" id="UP000297248">
    <property type="component" value="Unassembled WGS sequence"/>
</dbReference>
<evidence type="ECO:0000313" key="4">
    <source>
        <dbReference type="Proteomes" id="UP000297248"/>
    </source>
</evidence>
<comment type="caution">
    <text evidence="3">The sequence shown here is derived from an EMBL/GenBank/DDBJ whole genome shotgun (WGS) entry which is preliminary data.</text>
</comment>
<protein>
    <submittedName>
        <fullName evidence="3">DUF1837 domain-containing protein</fullName>
    </submittedName>
</protein>
<feature type="domain" description="Anti-bacteriophage protein A/HamA C-terminal" evidence="1">
    <location>
        <begin position="9"/>
        <end position="266"/>
    </location>
</feature>
<accession>A0A4Y8A7F4</accession>
<organism evidence="3 4">
    <name type="scientific">Mucilaginibacter phyllosphaerae</name>
    <dbReference type="NCBI Taxonomy" id="1812349"/>
    <lineage>
        <taxon>Bacteria</taxon>
        <taxon>Pseudomonadati</taxon>
        <taxon>Bacteroidota</taxon>
        <taxon>Sphingobacteriia</taxon>
        <taxon>Sphingobacteriales</taxon>
        <taxon>Sphingobacteriaceae</taxon>
        <taxon>Mucilaginibacter</taxon>
    </lineage>
</organism>